<dbReference type="FunFam" id="3.30.565.10:FF:000049">
    <property type="entry name" value="Two-component sensor histidine kinase"/>
    <property type="match status" value="1"/>
</dbReference>
<dbReference type="PATRIC" id="fig|1461581.3.peg.1437"/>
<dbReference type="CDD" id="cd00156">
    <property type="entry name" value="REC"/>
    <property type="match status" value="1"/>
</dbReference>
<organism evidence="10">
    <name type="scientific">Pseudomonas saudimassiliensis</name>
    <dbReference type="NCBI Taxonomy" id="1461581"/>
    <lineage>
        <taxon>Bacteria</taxon>
        <taxon>Pseudomonadati</taxon>
        <taxon>Pseudomonadota</taxon>
        <taxon>Gammaproteobacteria</taxon>
        <taxon>Pseudomonadales</taxon>
        <taxon>Pseudomonadaceae</taxon>
        <taxon>Pseudomonas</taxon>
    </lineage>
</organism>
<protein>
    <recommendedName>
        <fullName evidence="2">histidine kinase</fullName>
        <ecNumber evidence="2">2.7.13.3</ecNumber>
    </recommendedName>
</protein>
<feature type="domain" description="Histidine kinase" evidence="8">
    <location>
        <begin position="235"/>
        <end position="448"/>
    </location>
</feature>
<dbReference type="Pfam" id="PF00072">
    <property type="entry name" value="Response_reg"/>
    <property type="match status" value="1"/>
</dbReference>
<keyword evidence="10" id="KW-0808">Transferase</keyword>
<dbReference type="SUPFAM" id="SSF47384">
    <property type="entry name" value="Homodimeric domain of signal transducing histidine kinase"/>
    <property type="match status" value="1"/>
</dbReference>
<gene>
    <name evidence="10" type="primary">corS</name>
    <name evidence="10" type="ORF">BN1049_01460</name>
</gene>
<dbReference type="EMBL" id="LM997413">
    <property type="protein sequence ID" value="CEA04316.1"/>
    <property type="molecule type" value="Genomic_DNA"/>
</dbReference>
<comment type="catalytic activity">
    <reaction evidence="1">
        <text>ATP + protein L-histidine = ADP + protein N-phospho-L-histidine.</text>
        <dbReference type="EC" id="2.7.13.3"/>
    </reaction>
</comment>
<feature type="transmembrane region" description="Helical" evidence="7">
    <location>
        <begin position="28"/>
        <end position="45"/>
    </location>
</feature>
<feature type="transmembrane region" description="Helical" evidence="7">
    <location>
        <begin position="92"/>
        <end position="110"/>
    </location>
</feature>
<keyword evidence="7" id="KW-0472">Membrane</keyword>
<dbReference type="InterPro" id="IPR003594">
    <property type="entry name" value="HATPase_dom"/>
</dbReference>
<evidence type="ECO:0000256" key="3">
    <source>
        <dbReference type="ARBA" id="ARBA00022553"/>
    </source>
</evidence>
<dbReference type="PROSITE" id="PS50110">
    <property type="entry name" value="RESPONSE_REGULATORY"/>
    <property type="match status" value="1"/>
</dbReference>
<accession>A0A078MI05</accession>
<dbReference type="InterPro" id="IPR036097">
    <property type="entry name" value="HisK_dim/P_sf"/>
</dbReference>
<dbReference type="SUPFAM" id="SSF52172">
    <property type="entry name" value="CheY-like"/>
    <property type="match status" value="1"/>
</dbReference>
<dbReference type="SMART" id="SM00448">
    <property type="entry name" value="REC"/>
    <property type="match status" value="1"/>
</dbReference>
<feature type="transmembrane region" description="Helical" evidence="7">
    <location>
        <begin position="51"/>
        <end position="71"/>
    </location>
</feature>
<dbReference type="CDD" id="cd00082">
    <property type="entry name" value="HisKA"/>
    <property type="match status" value="1"/>
</dbReference>
<dbReference type="PRINTS" id="PR00344">
    <property type="entry name" value="BCTRLSENSOR"/>
</dbReference>
<dbReference type="PANTHER" id="PTHR45339">
    <property type="entry name" value="HYBRID SIGNAL TRANSDUCTION HISTIDINE KINASE J"/>
    <property type="match status" value="1"/>
</dbReference>
<feature type="region of interest" description="Disordered" evidence="6">
    <location>
        <begin position="593"/>
        <end position="614"/>
    </location>
</feature>
<dbReference type="InterPro" id="IPR005467">
    <property type="entry name" value="His_kinase_dom"/>
</dbReference>
<evidence type="ECO:0000256" key="7">
    <source>
        <dbReference type="SAM" id="Phobius"/>
    </source>
</evidence>
<dbReference type="Gene3D" id="3.40.50.2300">
    <property type="match status" value="1"/>
</dbReference>
<dbReference type="EC" id="2.7.13.3" evidence="2"/>
<keyword evidence="4" id="KW-0902">Two-component regulatory system</keyword>
<evidence type="ECO:0000256" key="1">
    <source>
        <dbReference type="ARBA" id="ARBA00000085"/>
    </source>
</evidence>
<evidence type="ECO:0000256" key="2">
    <source>
        <dbReference type="ARBA" id="ARBA00012438"/>
    </source>
</evidence>
<dbReference type="EMBL" id="LK391969">
    <property type="protein sequence ID" value="CEF26527.1"/>
    <property type="molecule type" value="Genomic_DNA"/>
</dbReference>
<feature type="domain" description="Response regulatory" evidence="9">
    <location>
        <begin position="474"/>
        <end position="589"/>
    </location>
</feature>
<reference evidence="10" key="1">
    <citation type="submission" date="2014-07" db="EMBL/GenBank/DDBJ databases">
        <authorList>
            <person name="Urmite Genomes Urmite Genomes"/>
        </authorList>
    </citation>
    <scope>NUCLEOTIDE SEQUENCE</scope>
    <source>
        <strain evidence="10">12M76_air</strain>
    </source>
</reference>
<keyword evidence="7" id="KW-0812">Transmembrane</keyword>
<dbReference type="PROSITE" id="PS50109">
    <property type="entry name" value="HIS_KIN"/>
    <property type="match status" value="1"/>
</dbReference>
<sequence length="614" mass="67437">MAIQRTSTDRARDIRVEQVRLVFRNMRSSLYLGSALAFLLTLILLEPENQTILLGWLAAVVASRILCVSYASIALKRGIDADNTDQHIRHMCLIKILEGAAWGSLVWIVIGQASLAEQLLTLASLAGVSGNAVSLLAPVFPFYLSMQLSQLASMSSKLLIMDDRSFVVLAMGCTLYLVGQVGQALMAQRASRETLMLRFENLELIERLQIESERAESARGRAEEANLAKSKFLAAASHDLRQPVHAQELFLEVLARSELSPVQSKILSNARAASQASAQMLNTLLDFSRIEAGVVEPQRKAFRLQPLLHKLENELGSLADAKNLVYRCRETAFAVDSDPSLLELMLRNLITNAIRYTHTGGLLIGCRKRGAQVQIEIVDTGIGIAPDQTRAIFREFHQLGNPERDRLKGLGLGLAITEGLANSLGHRISLISQVGRGSTFRLHVPLAQGMLIEEVFKPSPDTSPLYSKRLQGLRVLIVEDDMIVRQGMIDLLENWGCECRTAESISEAEEQVTTWSVQALISDYRLRENQTGAQVISHVREVLGRPVPALIITGDTAPARLRDARSSGIPLLHKPVSPSQLYRSLISIVEASSTPPASEQLEPTGTTASPENRA</sequence>
<name>A0A078MI05_9PSED</name>
<keyword evidence="3 5" id="KW-0597">Phosphoprotein</keyword>
<dbReference type="Pfam" id="PF02518">
    <property type="entry name" value="HATPase_c"/>
    <property type="match status" value="1"/>
</dbReference>
<dbReference type="InterPro" id="IPR001789">
    <property type="entry name" value="Sig_transdc_resp-reg_receiver"/>
</dbReference>
<dbReference type="SMART" id="SM00387">
    <property type="entry name" value="HATPase_c"/>
    <property type="match status" value="1"/>
</dbReference>
<dbReference type="Pfam" id="PF00512">
    <property type="entry name" value="HisKA"/>
    <property type="match status" value="1"/>
</dbReference>
<dbReference type="GO" id="GO:0000155">
    <property type="term" value="F:phosphorelay sensor kinase activity"/>
    <property type="evidence" value="ECO:0007669"/>
    <property type="project" value="InterPro"/>
</dbReference>
<feature type="transmembrane region" description="Helical" evidence="7">
    <location>
        <begin position="122"/>
        <end position="144"/>
    </location>
</feature>
<feature type="transmembrane region" description="Helical" evidence="7">
    <location>
        <begin position="165"/>
        <end position="186"/>
    </location>
</feature>
<evidence type="ECO:0000256" key="6">
    <source>
        <dbReference type="SAM" id="MobiDB-lite"/>
    </source>
</evidence>
<dbReference type="InterPro" id="IPR011006">
    <property type="entry name" value="CheY-like_superfamily"/>
</dbReference>
<dbReference type="InterPro" id="IPR036890">
    <property type="entry name" value="HATPase_C_sf"/>
</dbReference>
<dbReference type="Gene3D" id="1.10.287.130">
    <property type="match status" value="1"/>
</dbReference>
<dbReference type="SUPFAM" id="SSF55874">
    <property type="entry name" value="ATPase domain of HSP90 chaperone/DNA topoisomerase II/histidine kinase"/>
    <property type="match status" value="1"/>
</dbReference>
<dbReference type="SMART" id="SM00388">
    <property type="entry name" value="HisKA"/>
    <property type="match status" value="1"/>
</dbReference>
<dbReference type="Gene3D" id="3.30.565.10">
    <property type="entry name" value="Histidine kinase-like ATPase, C-terminal domain"/>
    <property type="match status" value="1"/>
</dbReference>
<dbReference type="InterPro" id="IPR003661">
    <property type="entry name" value="HisK_dim/P_dom"/>
</dbReference>
<proteinExistence type="predicted"/>
<dbReference type="InterPro" id="IPR004358">
    <property type="entry name" value="Sig_transdc_His_kin-like_C"/>
</dbReference>
<evidence type="ECO:0000259" key="9">
    <source>
        <dbReference type="PROSITE" id="PS50110"/>
    </source>
</evidence>
<evidence type="ECO:0000259" key="8">
    <source>
        <dbReference type="PROSITE" id="PS50109"/>
    </source>
</evidence>
<dbReference type="AlphaFoldDB" id="A0A078MI05"/>
<feature type="modified residue" description="4-aspartylphosphate" evidence="5">
    <location>
        <position position="523"/>
    </location>
</feature>
<keyword evidence="10" id="KW-0418">Kinase</keyword>
<dbReference type="PANTHER" id="PTHR45339:SF1">
    <property type="entry name" value="HYBRID SIGNAL TRANSDUCTION HISTIDINE KINASE J"/>
    <property type="match status" value="1"/>
</dbReference>
<keyword evidence="7" id="KW-1133">Transmembrane helix</keyword>
<evidence type="ECO:0000256" key="5">
    <source>
        <dbReference type="PROSITE-ProRule" id="PRU00169"/>
    </source>
</evidence>
<evidence type="ECO:0000256" key="4">
    <source>
        <dbReference type="ARBA" id="ARBA00023012"/>
    </source>
</evidence>
<evidence type="ECO:0000313" key="10">
    <source>
        <dbReference type="EMBL" id="CEA04316.1"/>
    </source>
</evidence>